<dbReference type="PROSITE" id="PS00455">
    <property type="entry name" value="AMP_BINDING"/>
    <property type="match status" value="1"/>
</dbReference>
<evidence type="ECO:0000313" key="4">
    <source>
        <dbReference type="Proteomes" id="UP000249610"/>
    </source>
</evidence>
<proteinExistence type="predicted"/>
<dbReference type="Pfam" id="PF00501">
    <property type="entry name" value="AMP-binding"/>
    <property type="match status" value="1"/>
</dbReference>
<dbReference type="InterPro" id="IPR045851">
    <property type="entry name" value="AMP-bd_C_sf"/>
</dbReference>
<dbReference type="CDD" id="cd05930">
    <property type="entry name" value="A_NRPS"/>
    <property type="match status" value="1"/>
</dbReference>
<dbReference type="Gene3D" id="3.40.50.12780">
    <property type="entry name" value="N-terminal domain of ligase-like"/>
    <property type="match status" value="1"/>
</dbReference>
<dbReference type="Gene3D" id="3.30.300.30">
    <property type="match status" value="1"/>
</dbReference>
<dbReference type="GO" id="GO:0044550">
    <property type="term" value="P:secondary metabolite biosynthetic process"/>
    <property type="evidence" value="ECO:0007669"/>
    <property type="project" value="TreeGrafter"/>
</dbReference>
<dbReference type="RefSeq" id="WP_111611022.1">
    <property type="nucleotide sequence ID" value="NZ_QLLK01000004.1"/>
</dbReference>
<keyword evidence="4" id="KW-1185">Reference proteome</keyword>
<comment type="caution">
    <text evidence="3">The sequence shown here is derived from an EMBL/GenBank/DDBJ whole genome shotgun (WGS) entry which is preliminary data.</text>
</comment>
<dbReference type="InterPro" id="IPR010071">
    <property type="entry name" value="AA_adenyl_dom"/>
</dbReference>
<organism evidence="3 4">
    <name type="scientific">Algoriphagus yeomjeoni</name>
    <dbReference type="NCBI Taxonomy" id="291403"/>
    <lineage>
        <taxon>Bacteria</taxon>
        <taxon>Pseudomonadati</taxon>
        <taxon>Bacteroidota</taxon>
        <taxon>Cytophagia</taxon>
        <taxon>Cytophagales</taxon>
        <taxon>Cyclobacteriaceae</taxon>
        <taxon>Algoriphagus</taxon>
    </lineage>
</organism>
<name>A0A327PGI8_9BACT</name>
<dbReference type="GO" id="GO:0005737">
    <property type="term" value="C:cytoplasm"/>
    <property type="evidence" value="ECO:0007669"/>
    <property type="project" value="TreeGrafter"/>
</dbReference>
<dbReference type="InterPro" id="IPR020845">
    <property type="entry name" value="AMP-binding_CS"/>
</dbReference>
<feature type="domain" description="AMP-binding enzyme C-terminal" evidence="2">
    <location>
        <begin position="426"/>
        <end position="498"/>
    </location>
</feature>
<dbReference type="PANTHER" id="PTHR45527:SF1">
    <property type="entry name" value="FATTY ACID SYNTHASE"/>
    <property type="match status" value="1"/>
</dbReference>
<dbReference type="NCBIfam" id="TIGR01733">
    <property type="entry name" value="AA-adenyl-dom"/>
    <property type="match status" value="1"/>
</dbReference>
<accession>A0A327PGI8</accession>
<protein>
    <submittedName>
        <fullName evidence="3">Amino acid adenylation domain-containing protein</fullName>
    </submittedName>
</protein>
<dbReference type="Proteomes" id="UP000249610">
    <property type="component" value="Unassembled WGS sequence"/>
</dbReference>
<feature type="domain" description="AMP-dependent synthetase/ligase" evidence="1">
    <location>
        <begin position="16"/>
        <end position="367"/>
    </location>
</feature>
<dbReference type="Pfam" id="PF13193">
    <property type="entry name" value="AMP-binding_C"/>
    <property type="match status" value="1"/>
</dbReference>
<dbReference type="GO" id="GO:0043041">
    <property type="term" value="P:amino acid activation for nonribosomal peptide biosynthetic process"/>
    <property type="evidence" value="ECO:0007669"/>
    <property type="project" value="TreeGrafter"/>
</dbReference>
<dbReference type="InterPro" id="IPR025110">
    <property type="entry name" value="AMP-bd_C"/>
</dbReference>
<dbReference type="AlphaFoldDB" id="A0A327PGI8"/>
<evidence type="ECO:0000313" key="3">
    <source>
        <dbReference type="EMBL" id="RAI91430.1"/>
    </source>
</evidence>
<reference evidence="3 4" key="1">
    <citation type="submission" date="2018-06" db="EMBL/GenBank/DDBJ databases">
        <title>Genomic Encyclopedia of Archaeal and Bacterial Type Strains, Phase II (KMG-II): from individual species to whole genera.</title>
        <authorList>
            <person name="Goeker M."/>
        </authorList>
    </citation>
    <scope>NUCLEOTIDE SEQUENCE [LARGE SCALE GENOMIC DNA]</scope>
    <source>
        <strain evidence="3 4">DSM 23446</strain>
    </source>
</reference>
<dbReference type="OrthoDB" id="4317020at2"/>
<dbReference type="GO" id="GO:0031177">
    <property type="term" value="F:phosphopantetheine binding"/>
    <property type="evidence" value="ECO:0007669"/>
    <property type="project" value="TreeGrafter"/>
</dbReference>
<dbReference type="InterPro" id="IPR000873">
    <property type="entry name" value="AMP-dep_synth/lig_dom"/>
</dbReference>
<sequence>MNSTTEILSRLVSVVASTTPDKVAFSSVDGKITYGELDRKSNQLANWLVTHGVSKGDRVGILIGKNIFTAYAIYGILKAGAVLVALDPSQTTERIDAIIADCDIEVIISISAHQRVVNHINTKKITVLGSNQGFSWEEVFTQASDTTLELTIKPSDQAYILYTSGSTGEPKGIVHTHASGMAYARQSSLLYEVSPDDVIGNVASLHFDQSTFGYFSAMYAGCSSYIFGTSELVMLGSFCEAVRTNSISILYSVPSLFIALVSGNFDLNFPSVRWIKYGGESFPPNKLNELHSKIPQAKLSNVYGPAEVNQCTYFNFKGPVDPEKEVPIGRVWDNTSYLILDETNQPVQLDEQGELLIHSATMMLGYWNNDSLNEKSFYLANIEGKHIKFYRTGDFVYLNRNEELVFVGRMDRQVKISGIRVELGAIEQVFRKCEEVKDVAVFTSKSNGMRELCAAIVLAESSYELENLRKKLFKLLPKTSIPKHLFAVQSLPHSDNGKVHYRKLEKQFSN</sequence>
<evidence type="ECO:0000259" key="1">
    <source>
        <dbReference type="Pfam" id="PF00501"/>
    </source>
</evidence>
<dbReference type="SUPFAM" id="SSF56801">
    <property type="entry name" value="Acetyl-CoA synthetase-like"/>
    <property type="match status" value="1"/>
</dbReference>
<dbReference type="PANTHER" id="PTHR45527">
    <property type="entry name" value="NONRIBOSOMAL PEPTIDE SYNTHETASE"/>
    <property type="match status" value="1"/>
</dbReference>
<dbReference type="InterPro" id="IPR042099">
    <property type="entry name" value="ANL_N_sf"/>
</dbReference>
<dbReference type="EMBL" id="QLLK01000004">
    <property type="protein sequence ID" value="RAI91430.1"/>
    <property type="molecule type" value="Genomic_DNA"/>
</dbReference>
<gene>
    <name evidence="3" type="ORF">LV83_01615</name>
</gene>
<evidence type="ECO:0000259" key="2">
    <source>
        <dbReference type="Pfam" id="PF13193"/>
    </source>
</evidence>